<sequence>METAFSGGRYFHSISVMVDLDGASLRLEDVVAVAKRSELVRVAPLALGRMNRSRSQVDDAMAGSKPVYALNTGVGLLANIRLEEAEIEAMQVNLIRSHCCGVGSPLDASVVRGMMLIRANVLAKGYSGIRPVVAERICDLLNHGITPIIPSRGSVGASGDLAPLAHMALILIGEGKAEYDGKILPAAVCLRRAGLMPLALQGKEGISLLNGTQAMLSLGCLRLHELEELFYAAQTTAALSIEALRGTAAAFDPRLHAARPHVGQRLSAANLRDLLRGSLIPRTHGEGSRIQDAYCLRCIPQVHGAVWDTLAHARSIFEIELNSATDNPLVFDGAIISGGNFHGAPLALALDFLAIALCQLAGISERRTERLLNPSLNEGLPAFLASSPGIESGLMMAQVTAAALVAELRVLASPASTGSIPTSGNQEDFVSMGMTSALKLDQAVALARMVIAIELLAATRALDLRGDCSTSPLEEARNRFRARIPAWQEDCVLSVWMEEAANFLEDAGLENIILENVEREAAV</sequence>
<dbReference type="NCBIfam" id="TIGR01225">
    <property type="entry name" value="hutH"/>
    <property type="match status" value="1"/>
</dbReference>
<dbReference type="CDD" id="cd00332">
    <property type="entry name" value="PAL-HAL"/>
    <property type="match status" value="1"/>
</dbReference>
<dbReference type="InterPro" id="IPR008948">
    <property type="entry name" value="L-Aspartase-like"/>
</dbReference>
<evidence type="ECO:0000256" key="5">
    <source>
        <dbReference type="ARBA" id="ARBA00049269"/>
    </source>
</evidence>
<protein>
    <recommendedName>
        <fullName evidence="2 6">Histidine ammonia-lyase</fullName>
        <ecNumber evidence="2 6">4.3.1.3</ecNumber>
    </recommendedName>
</protein>
<dbReference type="Gene3D" id="1.20.200.10">
    <property type="entry name" value="Fumarase/aspartase (Central domain)"/>
    <property type="match status" value="1"/>
</dbReference>
<gene>
    <name evidence="10" type="ORF">HDF17_002386</name>
</gene>
<dbReference type="SUPFAM" id="SSF48557">
    <property type="entry name" value="L-aspartase-like"/>
    <property type="match status" value="1"/>
</dbReference>
<keyword evidence="11" id="KW-1185">Reference proteome</keyword>
<dbReference type="NCBIfam" id="NF006871">
    <property type="entry name" value="PRK09367.1"/>
    <property type="match status" value="1"/>
</dbReference>
<dbReference type="EC" id="4.3.1.3" evidence="2 6"/>
<dbReference type="InterPro" id="IPR005921">
    <property type="entry name" value="HutH"/>
</dbReference>
<evidence type="ECO:0000256" key="2">
    <source>
        <dbReference type="ARBA" id="ARBA00012994"/>
    </source>
</evidence>
<dbReference type="GO" id="GO:0019556">
    <property type="term" value="P:L-histidine catabolic process to glutamate and formamide"/>
    <property type="evidence" value="ECO:0007669"/>
    <property type="project" value="UniProtKB-UniPathway"/>
</dbReference>
<evidence type="ECO:0000256" key="6">
    <source>
        <dbReference type="NCBIfam" id="TIGR01225"/>
    </source>
</evidence>
<dbReference type="GO" id="GO:0005737">
    <property type="term" value="C:cytoplasm"/>
    <property type="evidence" value="ECO:0007669"/>
    <property type="project" value="UniProtKB-SubCell"/>
</dbReference>
<dbReference type="InterPro" id="IPR022313">
    <property type="entry name" value="Phe/His_NH3-lyase_AS"/>
</dbReference>
<dbReference type="Proteomes" id="UP000589520">
    <property type="component" value="Unassembled WGS sequence"/>
</dbReference>
<dbReference type="Pfam" id="PF00221">
    <property type="entry name" value="Lyase_aromatic"/>
    <property type="match status" value="1"/>
</dbReference>
<comment type="pathway">
    <text evidence="1 8">Amino-acid degradation; L-histidine degradation into L-glutamate; N-formimidoyl-L-glutamate from L-histidine: step 1/3.</text>
</comment>
<comment type="similarity">
    <text evidence="7">Belongs to the PAL/histidase family.</text>
</comment>
<dbReference type="RefSeq" id="WP_246301870.1">
    <property type="nucleotide sequence ID" value="NZ_JACCCW010000002.1"/>
</dbReference>
<keyword evidence="3 8" id="KW-0369">Histidine metabolism</keyword>
<dbReference type="GO" id="GO:0004397">
    <property type="term" value="F:histidine ammonia-lyase activity"/>
    <property type="evidence" value="ECO:0007669"/>
    <property type="project" value="UniProtKB-UniRule"/>
</dbReference>
<organism evidence="10 11">
    <name type="scientific">Granulicella arctica</name>
    <dbReference type="NCBI Taxonomy" id="940613"/>
    <lineage>
        <taxon>Bacteria</taxon>
        <taxon>Pseudomonadati</taxon>
        <taxon>Acidobacteriota</taxon>
        <taxon>Terriglobia</taxon>
        <taxon>Terriglobales</taxon>
        <taxon>Acidobacteriaceae</taxon>
        <taxon>Granulicella</taxon>
    </lineage>
</organism>
<comment type="catalytic activity">
    <reaction evidence="5 8">
        <text>L-histidine = trans-urocanate + NH4(+)</text>
        <dbReference type="Rhea" id="RHEA:21232"/>
        <dbReference type="ChEBI" id="CHEBI:17771"/>
        <dbReference type="ChEBI" id="CHEBI:28938"/>
        <dbReference type="ChEBI" id="CHEBI:57595"/>
        <dbReference type="EC" id="4.3.1.3"/>
    </reaction>
</comment>
<dbReference type="Gene3D" id="1.10.275.10">
    <property type="entry name" value="Fumarase/aspartase (N-terminal domain)"/>
    <property type="match status" value="1"/>
</dbReference>
<comment type="caution">
    <text evidence="10">The sequence shown here is derived from an EMBL/GenBank/DDBJ whole genome shotgun (WGS) entry which is preliminary data.</text>
</comment>
<dbReference type="PROSITE" id="PS00488">
    <property type="entry name" value="PAL_HISTIDASE"/>
    <property type="match status" value="1"/>
</dbReference>
<evidence type="ECO:0000256" key="1">
    <source>
        <dbReference type="ARBA" id="ARBA00005113"/>
    </source>
</evidence>
<dbReference type="PANTHER" id="PTHR10362">
    <property type="entry name" value="HISTIDINE AMMONIA-LYASE"/>
    <property type="match status" value="1"/>
</dbReference>
<evidence type="ECO:0000256" key="4">
    <source>
        <dbReference type="ARBA" id="ARBA00023239"/>
    </source>
</evidence>
<keyword evidence="4 7" id="KW-0456">Lyase</keyword>
<name>A0A7Y9TGM2_9BACT</name>
<evidence type="ECO:0000313" key="10">
    <source>
        <dbReference type="EMBL" id="NYF80066.1"/>
    </source>
</evidence>
<evidence type="ECO:0000256" key="8">
    <source>
        <dbReference type="RuleBase" id="RU004479"/>
    </source>
</evidence>
<dbReference type="FunFam" id="1.20.200.10:FF:000003">
    <property type="entry name" value="Histidine ammonia-lyase"/>
    <property type="match status" value="1"/>
</dbReference>
<accession>A0A7Y9TGM2</accession>
<evidence type="ECO:0000256" key="7">
    <source>
        <dbReference type="RuleBase" id="RU003954"/>
    </source>
</evidence>
<evidence type="ECO:0000313" key="11">
    <source>
        <dbReference type="Proteomes" id="UP000589520"/>
    </source>
</evidence>
<evidence type="ECO:0000256" key="9">
    <source>
        <dbReference type="RuleBase" id="RU004480"/>
    </source>
</evidence>
<dbReference type="AlphaFoldDB" id="A0A7Y9TGM2"/>
<dbReference type="GO" id="GO:0019557">
    <property type="term" value="P:L-histidine catabolic process to glutamate and formate"/>
    <property type="evidence" value="ECO:0007669"/>
    <property type="project" value="UniProtKB-UniPathway"/>
</dbReference>
<proteinExistence type="inferred from homology"/>
<evidence type="ECO:0000256" key="3">
    <source>
        <dbReference type="ARBA" id="ARBA00022808"/>
    </source>
</evidence>
<dbReference type="EMBL" id="JACCCW010000002">
    <property type="protein sequence ID" value="NYF80066.1"/>
    <property type="molecule type" value="Genomic_DNA"/>
</dbReference>
<dbReference type="InterPro" id="IPR024083">
    <property type="entry name" value="Fumarase/histidase_N"/>
</dbReference>
<comment type="subcellular location">
    <subcellularLocation>
        <location evidence="9">Cytoplasm</location>
    </subcellularLocation>
</comment>
<dbReference type="UniPathway" id="UPA00379">
    <property type="reaction ID" value="UER00549"/>
</dbReference>
<dbReference type="FunFam" id="1.10.275.10:FF:000005">
    <property type="entry name" value="Histidine ammonia-lyase"/>
    <property type="match status" value="1"/>
</dbReference>
<reference evidence="10 11" key="1">
    <citation type="submission" date="2020-07" db="EMBL/GenBank/DDBJ databases">
        <title>Genomic Encyclopedia of Type Strains, Phase IV (KMG-V): Genome sequencing to study the core and pangenomes of soil and plant-associated prokaryotes.</title>
        <authorList>
            <person name="Whitman W."/>
        </authorList>
    </citation>
    <scope>NUCLEOTIDE SEQUENCE [LARGE SCALE GENOMIC DNA]</scope>
    <source>
        <strain evidence="10 11">X4EP2</strain>
    </source>
</reference>
<dbReference type="InterPro" id="IPR001106">
    <property type="entry name" value="Aromatic_Lyase"/>
</dbReference>